<feature type="region of interest" description="Disordered" evidence="2">
    <location>
        <begin position="818"/>
        <end position="852"/>
    </location>
</feature>
<feature type="region of interest" description="Disordered" evidence="2">
    <location>
        <begin position="211"/>
        <end position="234"/>
    </location>
</feature>
<protein>
    <recommendedName>
        <fullName evidence="5">Asteroid domain-containing protein</fullName>
    </recommendedName>
</protein>
<dbReference type="SUPFAM" id="SSF88723">
    <property type="entry name" value="PIN domain-like"/>
    <property type="match status" value="1"/>
</dbReference>
<evidence type="ECO:0000256" key="2">
    <source>
        <dbReference type="SAM" id="MobiDB-lite"/>
    </source>
</evidence>
<dbReference type="GeneID" id="30189546"/>
<dbReference type="InterPro" id="IPR029060">
    <property type="entry name" value="PIN-like_dom_sf"/>
</dbReference>
<sequence>MGVRGLQSFVKENRGSLCRSVILPEKDARGTEKGAVPIIVDAWGVIFKLYLDSLPWVSGGEYLRFYQLAKRLVTSWRKVNLEPTFVFDGAAPVEKHATTLKRMTESLVAPKLFFTTSAKSRSGPSFGKDSTGKVVLPGFASHVFLFALHRLGVATHHVPYGEADGVCVKMAEAVNGYVLGQDSDFLILVGKSEKMIGYAPLDMMSWIEGEASEKDGDSDSDCTPPSSAFQEVNGRRKKSYYPRHSSLLPPPSQNHPTLILTVIAPSSLRQRLRLSANYMALFASLIGNDYTPPDALKRFYEPSLNPSKRIEKAAWILREQLQVLSASKGKSVNPGDFVVELVRRVVKKLCIWQYDTESDLMGAVNGIIEAALQYSIPHFSQCCTSYPFCGELGQLGCQTPLSRPSIPALSDNHIPNKETTQQQKALEAYAATQRKGCLTFITHAWLYPDRIYLRSGMEDPSIPSSRGLETSREVRRTAYAIADEGLGGFKFTAEPEDDRRAWSQEQAEDRRDLFTEDAASKKDAQESQDHPASEHGEHDRTEAPSHSDDRVRIMVEYVRQGSAGRVIPYDLRLPPKESSESTAPSCVQPLPDRLRAYLRPMCSDTAAIRELPSSLQPLIAIVRYCAVEMAAVNSRGESPRAIDLRWRKSEILAVLKSGIGTFGQWRRELDYEELSVKRKSKPVSSEDEVKEWPVLENRNAQIVGQLSTAMQNSLSLAESLLLLSTQTPYFTPLQMESLPQPLTGDPIGDFGPTHLSPFIFFSGVNLHTVLMGHQPPPHLKWKWTEEEDRILETCWTALLADLQDGVILGVQQEVDDTEGDEYHGKNKNKRAKRDRKKKAGMQKANEGTGTRLGERLGGMFDLLGDDAAMI</sequence>
<evidence type="ECO:0000313" key="4">
    <source>
        <dbReference type="Proteomes" id="UP000094819"/>
    </source>
</evidence>
<evidence type="ECO:0008006" key="5">
    <source>
        <dbReference type="Google" id="ProtNLM"/>
    </source>
</evidence>
<dbReference type="Gene3D" id="3.40.50.1010">
    <property type="entry name" value="5'-nuclease"/>
    <property type="match status" value="1"/>
</dbReference>
<keyword evidence="4" id="KW-1185">Reference proteome</keyword>
<gene>
    <name evidence="3" type="ORF">L198_00332</name>
</gene>
<dbReference type="Proteomes" id="UP000094819">
    <property type="component" value="Unassembled WGS sequence"/>
</dbReference>
<dbReference type="OrthoDB" id="25987at2759"/>
<dbReference type="AlphaFoldDB" id="A0A1E3K6B4"/>
<name>A0A1E3K6B4_9TREE</name>
<dbReference type="PANTHER" id="PTHR15665">
    <property type="entry name" value="ASTEROID PROTEIN"/>
    <property type="match status" value="1"/>
</dbReference>
<dbReference type="RefSeq" id="XP_019035457.1">
    <property type="nucleotide sequence ID" value="XM_019172515.1"/>
</dbReference>
<evidence type="ECO:0000313" key="3">
    <source>
        <dbReference type="EMBL" id="ODO08601.1"/>
    </source>
</evidence>
<evidence type="ECO:0000256" key="1">
    <source>
        <dbReference type="ARBA" id="ARBA00007398"/>
    </source>
</evidence>
<feature type="compositionally biased region" description="Polar residues" evidence="2">
    <location>
        <begin position="221"/>
        <end position="230"/>
    </location>
</feature>
<dbReference type="PANTHER" id="PTHR15665:SF1">
    <property type="entry name" value="PROTEIN ASTEROID HOMOLOG 1"/>
    <property type="match status" value="1"/>
</dbReference>
<comment type="caution">
    <text evidence="3">The sequence shown here is derived from an EMBL/GenBank/DDBJ whole genome shotgun (WGS) entry which is preliminary data.</text>
</comment>
<dbReference type="InterPro" id="IPR026832">
    <property type="entry name" value="Asteroid"/>
</dbReference>
<proteinExistence type="inferred from homology"/>
<accession>A0A1E3K6B4</accession>
<organism evidence="3 4">
    <name type="scientific">Cryptococcus wingfieldii CBS 7118</name>
    <dbReference type="NCBI Taxonomy" id="1295528"/>
    <lineage>
        <taxon>Eukaryota</taxon>
        <taxon>Fungi</taxon>
        <taxon>Dikarya</taxon>
        <taxon>Basidiomycota</taxon>
        <taxon>Agaricomycotina</taxon>
        <taxon>Tremellomycetes</taxon>
        <taxon>Tremellales</taxon>
        <taxon>Cryptococcaceae</taxon>
        <taxon>Cryptococcus</taxon>
    </lineage>
</organism>
<comment type="similarity">
    <text evidence="1">Belongs to the asteroid family.</text>
</comment>
<feature type="compositionally biased region" description="Basic and acidic residues" evidence="2">
    <location>
        <begin position="497"/>
        <end position="551"/>
    </location>
</feature>
<dbReference type="EMBL" id="AWGH01000001">
    <property type="protein sequence ID" value="ODO08601.1"/>
    <property type="molecule type" value="Genomic_DNA"/>
</dbReference>
<feature type="region of interest" description="Disordered" evidence="2">
    <location>
        <begin position="489"/>
        <end position="551"/>
    </location>
</feature>
<reference evidence="3 4" key="1">
    <citation type="submission" date="2016-06" db="EMBL/GenBank/DDBJ databases">
        <title>Evolution of pathogenesis and genome organization in the Tremellales.</title>
        <authorList>
            <person name="Cuomo C."/>
            <person name="Litvintseva A."/>
            <person name="Heitman J."/>
            <person name="Chen Y."/>
            <person name="Sun S."/>
            <person name="Springer D."/>
            <person name="Dromer F."/>
            <person name="Young S."/>
            <person name="Zeng Q."/>
            <person name="Chapman S."/>
            <person name="Gujja S."/>
            <person name="Saif S."/>
            <person name="Birren B."/>
        </authorList>
    </citation>
    <scope>NUCLEOTIDE SEQUENCE [LARGE SCALE GENOMIC DNA]</scope>
    <source>
        <strain evidence="3 4">CBS 7118</strain>
    </source>
</reference>
<feature type="compositionally biased region" description="Basic residues" evidence="2">
    <location>
        <begin position="825"/>
        <end position="840"/>
    </location>
</feature>